<accession>A0ACB8LBR9</accession>
<name>A0ACB8LBR9_CITSI</name>
<organism evidence="1 2">
    <name type="scientific">Citrus sinensis</name>
    <name type="common">Sweet orange</name>
    <name type="synonym">Citrus aurantium var. sinensis</name>
    <dbReference type="NCBI Taxonomy" id="2711"/>
    <lineage>
        <taxon>Eukaryota</taxon>
        <taxon>Viridiplantae</taxon>
        <taxon>Streptophyta</taxon>
        <taxon>Embryophyta</taxon>
        <taxon>Tracheophyta</taxon>
        <taxon>Spermatophyta</taxon>
        <taxon>Magnoliopsida</taxon>
        <taxon>eudicotyledons</taxon>
        <taxon>Gunneridae</taxon>
        <taxon>Pentapetalae</taxon>
        <taxon>rosids</taxon>
        <taxon>malvids</taxon>
        <taxon>Sapindales</taxon>
        <taxon>Rutaceae</taxon>
        <taxon>Aurantioideae</taxon>
        <taxon>Citrus</taxon>
    </lineage>
</organism>
<evidence type="ECO:0000313" key="1">
    <source>
        <dbReference type="EMBL" id="KAH9770957.1"/>
    </source>
</evidence>
<dbReference type="EMBL" id="CM039173">
    <property type="protein sequence ID" value="KAH9770957.1"/>
    <property type="molecule type" value="Genomic_DNA"/>
</dbReference>
<reference evidence="2" key="1">
    <citation type="journal article" date="2023" name="Hortic. Res.">
        <title>A chromosome-level phased genome enabling allele-level studies in sweet orange: a case study on citrus Huanglongbing tolerance.</title>
        <authorList>
            <person name="Wu B."/>
            <person name="Yu Q."/>
            <person name="Deng Z."/>
            <person name="Duan Y."/>
            <person name="Luo F."/>
            <person name="Gmitter F. Jr."/>
        </authorList>
    </citation>
    <scope>NUCLEOTIDE SEQUENCE [LARGE SCALE GENOMIC DNA]</scope>
    <source>
        <strain evidence="2">cv. Valencia</strain>
    </source>
</reference>
<protein>
    <submittedName>
        <fullName evidence="1">Retrovirus-related pol polyprotein from transposon RE1</fullName>
    </submittedName>
</protein>
<sequence length="586" mass="66918">MPLSYWGEALASAAYLINRTPSSSLGFQTHFQVLNDAIMSPNVPNLPPHVFGCVAFVHLPQQDKLSPRALRCVFVGYALHQKGYRCYHPPSRKIYITMDVVFHEDIMYYLSESEFQGEYNEEEIHTLTYLPPEESQSSIEIVNLQDTGKANGDDSQAEISEDTFGEHNNSDTTAIENESHEEIHNQSSADDVPTTSPIRRILLQRQNRGIPKPTYEPDFSSRVKYPMSHFVSNHRLSESNQSFVNQLSAVSIPNSVQEALKDPKWKVAMNDEMRSLQKNQTWELVDLPPGKKPVGCRWIYTIKYKADGSIERYKARLVAKGYTQTYGIDYTDTFAPVAKINTIRILLSLAVNLDWPVQQFDVKNAFLHGDLFEEIYMDLPPGFTGNDEEETEALQKYLSREFEMKDLGALKYFLGIEVSRSKGGIVLSQRKYSLDILHETRMTACQPIDTPIEEGLKFCITSDQVSVDKGRYQRLIGRLMYLSHTRPDLAYALSVVSQFMHNPREQHMKAVMRILRYLKTNPGKRIIFSKNEDYSNIEVYTDADWAGSVSDRRSTSGYFTFVGGNLVTWRSKKQHVVARSSAEAEY</sequence>
<dbReference type="Proteomes" id="UP000829398">
    <property type="component" value="Chromosome 4"/>
</dbReference>
<gene>
    <name evidence="1" type="ORF">KPL71_012539</name>
</gene>
<proteinExistence type="predicted"/>
<evidence type="ECO:0000313" key="2">
    <source>
        <dbReference type="Proteomes" id="UP000829398"/>
    </source>
</evidence>
<comment type="caution">
    <text evidence="1">The sequence shown here is derived from an EMBL/GenBank/DDBJ whole genome shotgun (WGS) entry which is preliminary data.</text>
</comment>
<keyword evidence="2" id="KW-1185">Reference proteome</keyword>